<evidence type="ECO:0008006" key="3">
    <source>
        <dbReference type="Google" id="ProtNLM"/>
    </source>
</evidence>
<dbReference type="Proteomes" id="UP000626109">
    <property type="component" value="Unassembled WGS sequence"/>
</dbReference>
<name>A0A813LJH9_POLGL</name>
<dbReference type="EMBL" id="CAJNNW010035112">
    <property type="protein sequence ID" value="CAE8725716.1"/>
    <property type="molecule type" value="Genomic_DNA"/>
</dbReference>
<proteinExistence type="predicted"/>
<organism evidence="1 2">
    <name type="scientific">Polarella glacialis</name>
    <name type="common">Dinoflagellate</name>
    <dbReference type="NCBI Taxonomy" id="89957"/>
    <lineage>
        <taxon>Eukaryota</taxon>
        <taxon>Sar</taxon>
        <taxon>Alveolata</taxon>
        <taxon>Dinophyceae</taxon>
        <taxon>Suessiales</taxon>
        <taxon>Suessiaceae</taxon>
        <taxon>Polarella</taxon>
    </lineage>
</organism>
<dbReference type="AlphaFoldDB" id="A0A813LJH9"/>
<sequence length="147" mass="15702">AAPGSWLEQEGAFSGLKAPTLLASIVAVIHTADESDAGSQGSFRLSVCQSMDECEERFSIPLTPTSCELGDGCLSSGSTAHFIGIGKLPESLELHAVRIQGDSDDYWTIDEMTLNLHGQTGKYVGRDKDFNGSNTTTRWTSVETPCS</sequence>
<evidence type="ECO:0000313" key="2">
    <source>
        <dbReference type="Proteomes" id="UP000626109"/>
    </source>
</evidence>
<reference evidence="1" key="1">
    <citation type="submission" date="2021-02" db="EMBL/GenBank/DDBJ databases">
        <authorList>
            <person name="Dougan E. K."/>
            <person name="Rhodes N."/>
            <person name="Thang M."/>
            <person name="Chan C."/>
        </authorList>
    </citation>
    <scope>NUCLEOTIDE SEQUENCE</scope>
</reference>
<accession>A0A813LJH9</accession>
<protein>
    <recommendedName>
        <fullName evidence="3">PLAT domain-containing protein</fullName>
    </recommendedName>
</protein>
<comment type="caution">
    <text evidence="1">The sequence shown here is derived from an EMBL/GenBank/DDBJ whole genome shotgun (WGS) entry which is preliminary data.</text>
</comment>
<gene>
    <name evidence="1" type="ORF">PGLA2088_LOCUS44249</name>
</gene>
<feature type="non-terminal residue" evidence="1">
    <location>
        <position position="1"/>
    </location>
</feature>
<evidence type="ECO:0000313" key="1">
    <source>
        <dbReference type="EMBL" id="CAE8725716.1"/>
    </source>
</evidence>